<keyword evidence="10" id="KW-1185">Reference proteome</keyword>
<dbReference type="PANTHER" id="PTHR33281:SF19">
    <property type="entry name" value="VOLTAGE-DEPENDENT ANION CHANNEL-FORMING PROTEIN YNEE"/>
    <property type="match status" value="1"/>
</dbReference>
<name>A0AAD3HEB2_9STRA</name>
<evidence type="ECO:0000313" key="9">
    <source>
        <dbReference type="EMBL" id="GFH59989.1"/>
    </source>
</evidence>
<keyword evidence="3" id="KW-1003">Cell membrane</keyword>
<evidence type="ECO:0000256" key="3">
    <source>
        <dbReference type="ARBA" id="ARBA00022475"/>
    </source>
</evidence>
<evidence type="ECO:0000313" key="10">
    <source>
        <dbReference type="Proteomes" id="UP001054902"/>
    </source>
</evidence>
<dbReference type="Proteomes" id="UP001054902">
    <property type="component" value="Unassembled WGS sequence"/>
</dbReference>
<organism evidence="9 10">
    <name type="scientific">Chaetoceros tenuissimus</name>
    <dbReference type="NCBI Taxonomy" id="426638"/>
    <lineage>
        <taxon>Eukaryota</taxon>
        <taxon>Sar</taxon>
        <taxon>Stramenopiles</taxon>
        <taxon>Ochrophyta</taxon>
        <taxon>Bacillariophyta</taxon>
        <taxon>Coscinodiscophyceae</taxon>
        <taxon>Chaetocerotophycidae</taxon>
        <taxon>Chaetocerotales</taxon>
        <taxon>Chaetocerotaceae</taxon>
        <taxon>Chaetoceros</taxon>
    </lineage>
</organism>
<dbReference type="Pfam" id="PF25539">
    <property type="entry name" value="Bestrophin_2"/>
    <property type="match status" value="1"/>
</dbReference>
<keyword evidence="5 8" id="KW-1133">Transmembrane helix</keyword>
<dbReference type="GO" id="GO:0005886">
    <property type="term" value="C:plasma membrane"/>
    <property type="evidence" value="ECO:0007669"/>
    <property type="project" value="UniProtKB-SubCell"/>
</dbReference>
<keyword evidence="2" id="KW-0813">Transport</keyword>
<keyword evidence="6" id="KW-0406">Ion transport</keyword>
<dbReference type="InterPro" id="IPR044669">
    <property type="entry name" value="YneE/VCCN1/2-like"/>
</dbReference>
<sequence>MFSDNNENTAKEIKARHIDYHPNSKWLEPPLSAWIPNTNRPAFVVYVTFVTTIVLLAHFTSFCGVPQVGEDKEQFCSDNWLFANDHILKFISAGMFFFVAFRASNSYSKYWEGRCVWGKIWKVSRDMAHLMSCHIQVETSTDELEMKRMIAFIAAIPITTKSLLRNEKSVREELKELLSDLDIQRIDDAIHSPNYCIDVIGHYLAKQTRLGHLSDHQLQVLNQGGILEMSASVGALERLRNSFIPVVYTLHQRMIIMIWLVLLSFHFLSKYWWYTIPLGTIVAYILLGIDAISCEIEEPFGYDQNDLDLTRFCKGIVRDTQDIYNRRALLASPIAVQRLQSRKGDRKKKNSELVHEADKQIRLASDFGFSQSTKSTRPMSTASSVFINN</sequence>
<evidence type="ECO:0000256" key="5">
    <source>
        <dbReference type="ARBA" id="ARBA00022989"/>
    </source>
</evidence>
<feature type="transmembrane region" description="Helical" evidence="8">
    <location>
        <begin position="43"/>
        <end position="67"/>
    </location>
</feature>
<keyword evidence="4 8" id="KW-0812">Transmembrane</keyword>
<gene>
    <name evidence="9" type="ORF">CTEN210_16465</name>
</gene>
<comment type="caution">
    <text evidence="9">The sequence shown here is derived from an EMBL/GenBank/DDBJ whole genome shotgun (WGS) entry which is preliminary data.</text>
</comment>
<comment type="subcellular location">
    <subcellularLocation>
        <location evidence="1">Cell membrane</location>
        <topology evidence="1">Multi-pass membrane protein</topology>
    </subcellularLocation>
</comment>
<evidence type="ECO:0000256" key="7">
    <source>
        <dbReference type="ARBA" id="ARBA00023136"/>
    </source>
</evidence>
<evidence type="ECO:0000256" key="4">
    <source>
        <dbReference type="ARBA" id="ARBA00022692"/>
    </source>
</evidence>
<evidence type="ECO:0000256" key="8">
    <source>
        <dbReference type="SAM" id="Phobius"/>
    </source>
</evidence>
<evidence type="ECO:0000256" key="6">
    <source>
        <dbReference type="ARBA" id="ARBA00023065"/>
    </source>
</evidence>
<dbReference type="AlphaFoldDB" id="A0AAD3HEB2"/>
<evidence type="ECO:0000256" key="2">
    <source>
        <dbReference type="ARBA" id="ARBA00022448"/>
    </source>
</evidence>
<proteinExistence type="predicted"/>
<dbReference type="PANTHER" id="PTHR33281">
    <property type="entry name" value="UPF0187 PROTEIN YNEE"/>
    <property type="match status" value="1"/>
</dbReference>
<protein>
    <submittedName>
        <fullName evidence="9">Uncharacterized protein</fullName>
    </submittedName>
</protein>
<accession>A0AAD3HEB2</accession>
<evidence type="ECO:0000256" key="1">
    <source>
        <dbReference type="ARBA" id="ARBA00004651"/>
    </source>
</evidence>
<feature type="transmembrane region" description="Helical" evidence="8">
    <location>
        <begin position="246"/>
        <end position="265"/>
    </location>
</feature>
<feature type="transmembrane region" description="Helical" evidence="8">
    <location>
        <begin position="87"/>
        <end position="104"/>
    </location>
</feature>
<dbReference type="GO" id="GO:0005254">
    <property type="term" value="F:chloride channel activity"/>
    <property type="evidence" value="ECO:0007669"/>
    <property type="project" value="InterPro"/>
</dbReference>
<dbReference type="EMBL" id="BLLK01000069">
    <property type="protein sequence ID" value="GFH59989.1"/>
    <property type="molecule type" value="Genomic_DNA"/>
</dbReference>
<keyword evidence="7 8" id="KW-0472">Membrane</keyword>
<reference evidence="9 10" key="1">
    <citation type="journal article" date="2021" name="Sci. Rep.">
        <title>The genome of the diatom Chaetoceros tenuissimus carries an ancient integrated fragment of an extant virus.</title>
        <authorList>
            <person name="Hongo Y."/>
            <person name="Kimura K."/>
            <person name="Takaki Y."/>
            <person name="Yoshida Y."/>
            <person name="Baba S."/>
            <person name="Kobayashi G."/>
            <person name="Nagasaki K."/>
            <person name="Hano T."/>
            <person name="Tomaru Y."/>
        </authorList>
    </citation>
    <scope>NUCLEOTIDE SEQUENCE [LARGE SCALE GENOMIC DNA]</scope>
    <source>
        <strain evidence="9 10">NIES-3715</strain>
    </source>
</reference>